<evidence type="ECO:0000313" key="1">
    <source>
        <dbReference type="EMBL" id="MBC5665114.1"/>
    </source>
</evidence>
<accession>A0ABR7EUX5</accession>
<proteinExistence type="predicted"/>
<sequence>MINVYKYTEETFNHVPKGYCAYGSEIEQIYKENSGLLYDCIVDAWKLGFEQAYRAAKAGKLDFQQQQ</sequence>
<evidence type="ECO:0000313" key="2">
    <source>
        <dbReference type="Proteomes" id="UP000647235"/>
    </source>
</evidence>
<dbReference type="RefSeq" id="WP_186855759.1">
    <property type="nucleotide sequence ID" value="NZ_JACOOY010000007.1"/>
</dbReference>
<name>A0ABR7EUX5_9FIRM</name>
<comment type="caution">
    <text evidence="1">The sequence shown here is derived from an EMBL/GenBank/DDBJ whole genome shotgun (WGS) entry which is preliminary data.</text>
</comment>
<gene>
    <name evidence="1" type="ORF">H8S07_07450</name>
</gene>
<keyword evidence="2" id="KW-1185">Reference proteome</keyword>
<dbReference type="Proteomes" id="UP000647235">
    <property type="component" value="Unassembled WGS sequence"/>
</dbReference>
<organism evidence="1 2">
    <name type="scientific">Dorea hominis</name>
    <dbReference type="NCBI Taxonomy" id="2763040"/>
    <lineage>
        <taxon>Bacteria</taxon>
        <taxon>Bacillati</taxon>
        <taxon>Bacillota</taxon>
        <taxon>Clostridia</taxon>
        <taxon>Lachnospirales</taxon>
        <taxon>Lachnospiraceae</taxon>
        <taxon>Dorea</taxon>
    </lineage>
</organism>
<dbReference type="EMBL" id="JACOOY010000007">
    <property type="protein sequence ID" value="MBC5665114.1"/>
    <property type="molecule type" value="Genomic_DNA"/>
</dbReference>
<reference evidence="1 2" key="1">
    <citation type="submission" date="2020-08" db="EMBL/GenBank/DDBJ databases">
        <title>Genome public.</title>
        <authorList>
            <person name="Liu C."/>
            <person name="Sun Q."/>
        </authorList>
    </citation>
    <scope>NUCLEOTIDE SEQUENCE [LARGE SCALE GENOMIC DNA]</scope>
    <source>
        <strain evidence="1 2">NSJ-36</strain>
    </source>
</reference>
<protein>
    <submittedName>
        <fullName evidence="1">Uncharacterized protein</fullName>
    </submittedName>
</protein>